<feature type="compositionally biased region" description="Acidic residues" evidence="1">
    <location>
        <begin position="97"/>
        <end position="108"/>
    </location>
</feature>
<accession>A0AA38HNR2</accession>
<feature type="region of interest" description="Disordered" evidence="1">
    <location>
        <begin position="89"/>
        <end position="114"/>
    </location>
</feature>
<evidence type="ECO:0000313" key="4">
    <source>
        <dbReference type="Proteomes" id="UP001168821"/>
    </source>
</evidence>
<protein>
    <submittedName>
        <fullName evidence="3">Uncharacterized protein</fullName>
    </submittedName>
</protein>
<dbReference type="AlphaFoldDB" id="A0AA38HNR2"/>
<feature type="transmembrane region" description="Helical" evidence="2">
    <location>
        <begin position="181"/>
        <end position="202"/>
    </location>
</feature>
<evidence type="ECO:0000256" key="2">
    <source>
        <dbReference type="SAM" id="Phobius"/>
    </source>
</evidence>
<keyword evidence="2" id="KW-1133">Transmembrane helix</keyword>
<sequence length="269" mass="30628">MDKKTSNNARTKHPNSGRSKQVKLLNKLSTFEPLRTDFETIELELENQNLRKMITLVEGKNKVLEEHCSLLKEKNLYFETRLRDLEVERKRKSDKNEPDEDGEQECEKDEEKKATSSKDRISGVLFGVALPKIGTFFSKIREKRREIKNFIEENGPEGAGAHCPMGKADFKDKIQVLKVNLFRVVIVLGSLMVLSGVGYAGYRIWKTRYRNPSYLVPSDDDEDSAEELFRAPGASRGNDTIMKTNSTDSFEAPGISTDFRSILDTANKK</sequence>
<proteinExistence type="predicted"/>
<organism evidence="3 4">
    <name type="scientific">Zophobas morio</name>
    <dbReference type="NCBI Taxonomy" id="2755281"/>
    <lineage>
        <taxon>Eukaryota</taxon>
        <taxon>Metazoa</taxon>
        <taxon>Ecdysozoa</taxon>
        <taxon>Arthropoda</taxon>
        <taxon>Hexapoda</taxon>
        <taxon>Insecta</taxon>
        <taxon>Pterygota</taxon>
        <taxon>Neoptera</taxon>
        <taxon>Endopterygota</taxon>
        <taxon>Coleoptera</taxon>
        <taxon>Polyphaga</taxon>
        <taxon>Cucujiformia</taxon>
        <taxon>Tenebrionidae</taxon>
        <taxon>Zophobas</taxon>
    </lineage>
</organism>
<keyword evidence="2" id="KW-0812">Transmembrane</keyword>
<dbReference type="Proteomes" id="UP001168821">
    <property type="component" value="Unassembled WGS sequence"/>
</dbReference>
<comment type="caution">
    <text evidence="3">The sequence shown here is derived from an EMBL/GenBank/DDBJ whole genome shotgun (WGS) entry which is preliminary data.</text>
</comment>
<name>A0AA38HNR2_9CUCU</name>
<evidence type="ECO:0000256" key="1">
    <source>
        <dbReference type="SAM" id="MobiDB-lite"/>
    </source>
</evidence>
<reference evidence="3" key="1">
    <citation type="journal article" date="2023" name="G3 (Bethesda)">
        <title>Whole genome assemblies of Zophobas morio and Tenebrio molitor.</title>
        <authorList>
            <person name="Kaur S."/>
            <person name="Stinson S.A."/>
            <person name="diCenzo G.C."/>
        </authorList>
    </citation>
    <scope>NUCLEOTIDE SEQUENCE</scope>
    <source>
        <strain evidence="3">QUZm001</strain>
    </source>
</reference>
<gene>
    <name evidence="3" type="ORF">Zmor_027735</name>
</gene>
<evidence type="ECO:0000313" key="3">
    <source>
        <dbReference type="EMBL" id="KAJ3641220.1"/>
    </source>
</evidence>
<dbReference type="EMBL" id="JALNTZ010000009">
    <property type="protein sequence ID" value="KAJ3641220.1"/>
    <property type="molecule type" value="Genomic_DNA"/>
</dbReference>
<feature type="region of interest" description="Disordered" evidence="1">
    <location>
        <begin position="1"/>
        <end position="20"/>
    </location>
</feature>
<keyword evidence="4" id="KW-1185">Reference proteome</keyword>
<keyword evidence="2" id="KW-0472">Membrane</keyword>